<evidence type="ECO:0000313" key="2">
    <source>
        <dbReference type="EMBL" id="PNX69153.1"/>
    </source>
</evidence>
<dbReference type="AlphaFoldDB" id="A0A2K3KSB1"/>
<evidence type="ECO:0000256" key="1">
    <source>
        <dbReference type="SAM" id="MobiDB-lite"/>
    </source>
</evidence>
<gene>
    <name evidence="2" type="ORF">L195_g056560</name>
</gene>
<name>A0A2K3KSB1_TRIPR</name>
<organism evidence="2 3">
    <name type="scientific">Trifolium pratense</name>
    <name type="common">Red clover</name>
    <dbReference type="NCBI Taxonomy" id="57577"/>
    <lineage>
        <taxon>Eukaryota</taxon>
        <taxon>Viridiplantae</taxon>
        <taxon>Streptophyta</taxon>
        <taxon>Embryophyta</taxon>
        <taxon>Tracheophyta</taxon>
        <taxon>Spermatophyta</taxon>
        <taxon>Magnoliopsida</taxon>
        <taxon>eudicotyledons</taxon>
        <taxon>Gunneridae</taxon>
        <taxon>Pentapetalae</taxon>
        <taxon>rosids</taxon>
        <taxon>fabids</taxon>
        <taxon>Fabales</taxon>
        <taxon>Fabaceae</taxon>
        <taxon>Papilionoideae</taxon>
        <taxon>50 kb inversion clade</taxon>
        <taxon>NPAAA clade</taxon>
        <taxon>Hologalegina</taxon>
        <taxon>IRL clade</taxon>
        <taxon>Trifolieae</taxon>
        <taxon>Trifolium</taxon>
    </lineage>
</organism>
<feature type="non-terminal residue" evidence="2">
    <location>
        <position position="49"/>
    </location>
</feature>
<evidence type="ECO:0000313" key="3">
    <source>
        <dbReference type="Proteomes" id="UP000236291"/>
    </source>
</evidence>
<accession>A0A2K3KSB1</accession>
<reference evidence="2 3" key="2">
    <citation type="journal article" date="2017" name="Front. Plant Sci.">
        <title>Gene Classification and Mining of Molecular Markers Useful in Red Clover (Trifolium pratense) Breeding.</title>
        <authorList>
            <person name="Istvanek J."/>
            <person name="Dluhosova J."/>
            <person name="Dluhos P."/>
            <person name="Patkova L."/>
            <person name="Nedelnik J."/>
            <person name="Repkova J."/>
        </authorList>
    </citation>
    <scope>NUCLEOTIDE SEQUENCE [LARGE SCALE GENOMIC DNA]</scope>
    <source>
        <strain evidence="3">cv. Tatra</strain>
        <tissue evidence="2">Young leaves</tissue>
    </source>
</reference>
<feature type="region of interest" description="Disordered" evidence="1">
    <location>
        <begin position="23"/>
        <end position="49"/>
    </location>
</feature>
<dbReference type="EMBL" id="ASHM01107695">
    <property type="protein sequence ID" value="PNX69153.1"/>
    <property type="molecule type" value="Genomic_DNA"/>
</dbReference>
<feature type="compositionally biased region" description="Polar residues" evidence="1">
    <location>
        <begin position="40"/>
        <end position="49"/>
    </location>
</feature>
<sequence length="49" mass="5384">MRPSPQLATSMSSTGVVRHCSSGLRSANRTGSPRLVRPSLNEQHWTTTF</sequence>
<dbReference type="Proteomes" id="UP000236291">
    <property type="component" value="Unassembled WGS sequence"/>
</dbReference>
<comment type="caution">
    <text evidence="2">The sequence shown here is derived from an EMBL/GenBank/DDBJ whole genome shotgun (WGS) entry which is preliminary data.</text>
</comment>
<reference evidence="2 3" key="1">
    <citation type="journal article" date="2014" name="Am. J. Bot.">
        <title>Genome assembly and annotation for red clover (Trifolium pratense; Fabaceae).</title>
        <authorList>
            <person name="Istvanek J."/>
            <person name="Jaros M."/>
            <person name="Krenek A."/>
            <person name="Repkova J."/>
        </authorList>
    </citation>
    <scope>NUCLEOTIDE SEQUENCE [LARGE SCALE GENOMIC DNA]</scope>
    <source>
        <strain evidence="3">cv. Tatra</strain>
        <tissue evidence="2">Young leaves</tissue>
    </source>
</reference>
<proteinExistence type="predicted"/>
<protein>
    <submittedName>
        <fullName evidence="2">Uncharacterized protein</fullName>
    </submittedName>
</protein>